<evidence type="ECO:0000313" key="4">
    <source>
        <dbReference type="Proteomes" id="UP000198816"/>
    </source>
</evidence>
<proteinExistence type="predicted"/>
<dbReference type="Proteomes" id="UP000198816">
    <property type="component" value="Unassembled WGS sequence"/>
</dbReference>
<feature type="chain" id="PRO_5011575573" evidence="1">
    <location>
        <begin position="29"/>
        <end position="199"/>
    </location>
</feature>
<accession>A0A1H2S6F6</accession>
<dbReference type="NCBIfam" id="NF002994">
    <property type="entry name" value="PRK03757.1"/>
    <property type="match status" value="1"/>
</dbReference>
<dbReference type="SUPFAM" id="SSF101874">
    <property type="entry name" value="YceI-like"/>
    <property type="match status" value="1"/>
</dbReference>
<evidence type="ECO:0000313" key="3">
    <source>
        <dbReference type="EMBL" id="SDW27100.1"/>
    </source>
</evidence>
<protein>
    <submittedName>
        <fullName evidence="3">Polyisoprenoid-binding protein YceI</fullName>
    </submittedName>
</protein>
<evidence type="ECO:0000259" key="2">
    <source>
        <dbReference type="SMART" id="SM00867"/>
    </source>
</evidence>
<organism evidence="3 4">
    <name type="scientific">Thiocapsa roseopersicina</name>
    <dbReference type="NCBI Taxonomy" id="1058"/>
    <lineage>
        <taxon>Bacteria</taxon>
        <taxon>Pseudomonadati</taxon>
        <taxon>Pseudomonadota</taxon>
        <taxon>Gammaproteobacteria</taxon>
        <taxon>Chromatiales</taxon>
        <taxon>Chromatiaceae</taxon>
        <taxon>Thiocapsa</taxon>
    </lineage>
</organism>
<keyword evidence="4" id="KW-1185">Reference proteome</keyword>
<gene>
    <name evidence="3" type="ORF">SAMN05421783_102307</name>
</gene>
<dbReference type="EMBL" id="FNNZ01000002">
    <property type="protein sequence ID" value="SDW27100.1"/>
    <property type="molecule type" value="Genomic_DNA"/>
</dbReference>
<reference evidence="4" key="1">
    <citation type="submission" date="2016-10" db="EMBL/GenBank/DDBJ databases">
        <authorList>
            <person name="Varghese N."/>
            <person name="Submissions S."/>
        </authorList>
    </citation>
    <scope>NUCLEOTIDE SEQUENCE [LARGE SCALE GENOMIC DNA]</scope>
    <source>
        <strain evidence="4">DSM 217</strain>
    </source>
</reference>
<sequence length="199" mass="22141">MKAMKIKMLPIAIWCLAVAAAIPALATAAVERYVIDTEGGHAFVQFRVKHLAYSWLYGRFNDFSGTFTYDTEDTSNSKVEVTIDTASLDSNHAERDKHLRGKDFLEVDRYPQASFKSTAYKETGFNTSVLEGELTLKGITKPITIEVQRIGNGPDPWGGYRRGYQGSTSFALKDFGIDYNLGPAAREVEMILSIEGVRQ</sequence>
<dbReference type="SMART" id="SM00867">
    <property type="entry name" value="YceI"/>
    <property type="match status" value="1"/>
</dbReference>
<dbReference type="InterPro" id="IPR007372">
    <property type="entry name" value="Lipid/polyisoprenoid-bd_YceI"/>
</dbReference>
<feature type="signal peptide" evidence="1">
    <location>
        <begin position="1"/>
        <end position="28"/>
    </location>
</feature>
<dbReference type="Gene3D" id="2.40.128.110">
    <property type="entry name" value="Lipid/polyisoprenoid-binding, YceI-like"/>
    <property type="match status" value="1"/>
</dbReference>
<dbReference type="PANTHER" id="PTHR34406:SF1">
    <property type="entry name" value="PROTEIN YCEI"/>
    <property type="match status" value="1"/>
</dbReference>
<dbReference type="STRING" id="1058.SAMN05421783_102307"/>
<dbReference type="InterPro" id="IPR036761">
    <property type="entry name" value="TTHA0802/YceI-like_sf"/>
</dbReference>
<evidence type="ECO:0000256" key="1">
    <source>
        <dbReference type="SAM" id="SignalP"/>
    </source>
</evidence>
<dbReference type="Pfam" id="PF04264">
    <property type="entry name" value="YceI"/>
    <property type="match status" value="1"/>
</dbReference>
<name>A0A1H2S6F6_THIRO</name>
<feature type="domain" description="Lipid/polyisoprenoid-binding YceI-like" evidence="2">
    <location>
        <begin position="32"/>
        <end position="197"/>
    </location>
</feature>
<keyword evidence="1" id="KW-0732">Signal</keyword>
<dbReference type="AlphaFoldDB" id="A0A1H2S6F6"/>
<dbReference type="PANTHER" id="PTHR34406">
    <property type="entry name" value="PROTEIN YCEI"/>
    <property type="match status" value="1"/>
</dbReference>